<keyword evidence="2" id="KW-1185">Reference proteome</keyword>
<reference evidence="1" key="1">
    <citation type="submission" date="2024-09" db="EMBL/GenBank/DDBJ databases">
        <title>Black Yeasts Isolated from many extreme environments.</title>
        <authorList>
            <person name="Coleine C."/>
            <person name="Stajich J.E."/>
            <person name="Selbmann L."/>
        </authorList>
    </citation>
    <scope>NUCLEOTIDE SEQUENCE</scope>
    <source>
        <strain evidence="1">CCFEE 5737</strain>
    </source>
</reference>
<accession>A0ACC3CX82</accession>
<evidence type="ECO:0000313" key="1">
    <source>
        <dbReference type="EMBL" id="KAK3049077.1"/>
    </source>
</evidence>
<proteinExistence type="predicted"/>
<evidence type="ECO:0000313" key="2">
    <source>
        <dbReference type="Proteomes" id="UP001186974"/>
    </source>
</evidence>
<organism evidence="1 2">
    <name type="scientific">Coniosporium uncinatum</name>
    <dbReference type="NCBI Taxonomy" id="93489"/>
    <lineage>
        <taxon>Eukaryota</taxon>
        <taxon>Fungi</taxon>
        <taxon>Dikarya</taxon>
        <taxon>Ascomycota</taxon>
        <taxon>Pezizomycotina</taxon>
        <taxon>Dothideomycetes</taxon>
        <taxon>Dothideomycetes incertae sedis</taxon>
        <taxon>Coniosporium</taxon>
    </lineage>
</organism>
<feature type="non-terminal residue" evidence="1">
    <location>
        <position position="1"/>
    </location>
</feature>
<sequence length="152" mass="16890">TKSFADNKIQRYVQVHALPELKEKARDLPGVELIDCDGCSEIYVKSWEDWEKFGISPEWAEKLFPDTKHFMAMASLSLSPYPAAETDHMLVQPIRVMAGYENLIYGAAFQEGGKDGILERQLPADEAGMKKALTTESKSGPVEHGRSDSVTA</sequence>
<dbReference type="Proteomes" id="UP001186974">
    <property type="component" value="Unassembled WGS sequence"/>
</dbReference>
<comment type="caution">
    <text evidence="1">The sequence shown here is derived from an EMBL/GenBank/DDBJ whole genome shotgun (WGS) entry which is preliminary data.</text>
</comment>
<protein>
    <submittedName>
        <fullName evidence="1">Uncharacterized protein</fullName>
    </submittedName>
</protein>
<gene>
    <name evidence="1" type="ORF">LTS18_012828</name>
</gene>
<dbReference type="EMBL" id="JAWDJW010010228">
    <property type="protein sequence ID" value="KAK3049077.1"/>
    <property type="molecule type" value="Genomic_DNA"/>
</dbReference>
<name>A0ACC3CX82_9PEZI</name>